<protein>
    <submittedName>
        <fullName evidence="3">SpoIIIAH-like family protein</fullName>
    </submittedName>
</protein>
<name>A0ABV9GLA3_9BACL</name>
<feature type="transmembrane region" description="Helical" evidence="2">
    <location>
        <begin position="7"/>
        <end position="25"/>
    </location>
</feature>
<dbReference type="Proteomes" id="UP001596022">
    <property type="component" value="Unassembled WGS sequence"/>
</dbReference>
<dbReference type="InterPro" id="IPR024232">
    <property type="entry name" value="SpoIIIAH"/>
</dbReference>
<dbReference type="EMBL" id="JBHSFW010000001">
    <property type="protein sequence ID" value="MFC4617952.1"/>
    <property type="molecule type" value="Genomic_DNA"/>
</dbReference>
<evidence type="ECO:0000256" key="2">
    <source>
        <dbReference type="SAM" id="Phobius"/>
    </source>
</evidence>
<feature type="compositionally biased region" description="Basic and acidic residues" evidence="1">
    <location>
        <begin position="66"/>
        <end position="80"/>
    </location>
</feature>
<keyword evidence="4" id="KW-1185">Reference proteome</keyword>
<reference evidence="4" key="1">
    <citation type="journal article" date="2019" name="Int. J. Syst. Evol. Microbiol.">
        <title>The Global Catalogue of Microorganisms (GCM) 10K type strain sequencing project: providing services to taxonomists for standard genome sequencing and annotation.</title>
        <authorList>
            <consortium name="The Broad Institute Genomics Platform"/>
            <consortium name="The Broad Institute Genome Sequencing Center for Infectious Disease"/>
            <person name="Wu L."/>
            <person name="Ma J."/>
        </authorList>
    </citation>
    <scope>NUCLEOTIDE SEQUENCE [LARGE SCALE GENOMIC DNA]</scope>
    <source>
        <strain evidence="4">CGMCC 1.16306</strain>
    </source>
</reference>
<keyword evidence="2" id="KW-0812">Transmembrane</keyword>
<feature type="compositionally biased region" description="Basic and acidic residues" evidence="1">
    <location>
        <begin position="41"/>
        <end position="52"/>
    </location>
</feature>
<evidence type="ECO:0000256" key="1">
    <source>
        <dbReference type="SAM" id="MobiDB-lite"/>
    </source>
</evidence>
<evidence type="ECO:0000313" key="4">
    <source>
        <dbReference type="Proteomes" id="UP001596022"/>
    </source>
</evidence>
<gene>
    <name evidence="3" type="ORF">ACFO4N_04310</name>
</gene>
<dbReference type="Gene3D" id="1.10.287.4300">
    <property type="entry name" value="Stage III sporulation protein AH-like"/>
    <property type="match status" value="1"/>
</dbReference>
<keyword evidence="2" id="KW-0472">Membrane</keyword>
<feature type="region of interest" description="Disordered" evidence="1">
    <location>
        <begin position="31"/>
        <end position="80"/>
    </location>
</feature>
<comment type="caution">
    <text evidence="3">The sequence shown here is derived from an EMBL/GenBank/DDBJ whole genome shotgun (WGS) entry which is preliminary data.</text>
</comment>
<organism evidence="3 4">
    <name type="scientific">Camelliibacillus cellulosilyticus</name>
    <dbReference type="NCBI Taxonomy" id="2174486"/>
    <lineage>
        <taxon>Bacteria</taxon>
        <taxon>Bacillati</taxon>
        <taxon>Bacillota</taxon>
        <taxon>Bacilli</taxon>
        <taxon>Bacillales</taxon>
        <taxon>Sporolactobacillaceae</taxon>
        <taxon>Camelliibacillus</taxon>
    </lineage>
</organism>
<dbReference type="InterPro" id="IPR038503">
    <property type="entry name" value="SpoIIIAH_sf"/>
</dbReference>
<evidence type="ECO:0000313" key="3">
    <source>
        <dbReference type="EMBL" id="MFC4617952.1"/>
    </source>
</evidence>
<accession>A0ABV9GLA3</accession>
<dbReference type="Pfam" id="PF12685">
    <property type="entry name" value="SpoIIIAH"/>
    <property type="match status" value="1"/>
</dbReference>
<keyword evidence="2" id="KW-1133">Transmembrane helix</keyword>
<sequence length="178" mass="19639">MVLKKQTVWLLTMLSLIVVLSVYYITSPGGSPSDQAGVGVHDNKSKEKDRSNAKKTSGDIATQAEETSKINEMKIERDDDRHKEYTKLENEIAQGKSVQAVSQAHDKLNELQDLATKEKSLETALISKGYPEATVVTKNGEANIFVKAASLSNKQANEIIQMAHKELGVDDIRVSYFS</sequence>
<proteinExistence type="predicted"/>
<dbReference type="RefSeq" id="WP_376844964.1">
    <property type="nucleotide sequence ID" value="NZ_JBHSFW010000001.1"/>
</dbReference>